<accession>A0A9E8LS62</accession>
<dbReference type="InterPro" id="IPR009057">
    <property type="entry name" value="Homeodomain-like_sf"/>
</dbReference>
<dbReference type="PROSITE" id="PS50977">
    <property type="entry name" value="HTH_TETR_2"/>
    <property type="match status" value="1"/>
</dbReference>
<dbReference type="PANTHER" id="PTHR30055">
    <property type="entry name" value="HTH-TYPE TRANSCRIPTIONAL REGULATOR RUTR"/>
    <property type="match status" value="1"/>
</dbReference>
<dbReference type="InterPro" id="IPR023772">
    <property type="entry name" value="DNA-bd_HTH_TetR-type_CS"/>
</dbReference>
<feature type="DNA-binding region" description="H-T-H motif" evidence="2">
    <location>
        <begin position="42"/>
        <end position="61"/>
    </location>
</feature>
<dbReference type="Proteomes" id="UP001164718">
    <property type="component" value="Chromosome"/>
</dbReference>
<evidence type="ECO:0000313" key="4">
    <source>
        <dbReference type="EMBL" id="WAA08605.1"/>
    </source>
</evidence>
<protein>
    <submittedName>
        <fullName evidence="4">TetR/AcrR family transcriptional regulator</fullName>
    </submittedName>
</protein>
<dbReference type="AlphaFoldDB" id="A0A9E8LS62"/>
<dbReference type="Pfam" id="PF00440">
    <property type="entry name" value="TetR_N"/>
    <property type="match status" value="1"/>
</dbReference>
<dbReference type="InterPro" id="IPR050109">
    <property type="entry name" value="HTH-type_TetR-like_transc_reg"/>
</dbReference>
<feature type="domain" description="HTH tetR-type" evidence="3">
    <location>
        <begin position="19"/>
        <end position="79"/>
    </location>
</feature>
<dbReference type="SUPFAM" id="SSF46689">
    <property type="entry name" value="Homeodomain-like"/>
    <property type="match status" value="1"/>
</dbReference>
<keyword evidence="1 2" id="KW-0238">DNA-binding</keyword>
<reference evidence="4" key="1">
    <citation type="submission" date="2022-09" db="EMBL/GenBank/DDBJ databases">
        <title>Complete Genomes of Fervidibacillus albus and Fervidibacillus halotolerans isolated from tidal flat sediments.</title>
        <authorList>
            <person name="Kwon K.K."/>
            <person name="Yang S.-H."/>
            <person name="Park M.J."/>
            <person name="Oh H.-M."/>
        </authorList>
    </citation>
    <scope>NUCLEOTIDE SEQUENCE</scope>
    <source>
        <strain evidence="4">MEBiC13591</strain>
    </source>
</reference>
<dbReference type="SUPFAM" id="SSF48498">
    <property type="entry name" value="Tetracyclin repressor-like, C-terminal domain"/>
    <property type="match status" value="1"/>
</dbReference>
<dbReference type="PANTHER" id="PTHR30055:SF222">
    <property type="entry name" value="REGULATORY PROTEIN"/>
    <property type="match status" value="1"/>
</dbReference>
<proteinExistence type="predicted"/>
<dbReference type="PRINTS" id="PR00455">
    <property type="entry name" value="HTHTETR"/>
</dbReference>
<dbReference type="Gene3D" id="1.10.10.60">
    <property type="entry name" value="Homeodomain-like"/>
    <property type="match status" value="1"/>
</dbReference>
<evidence type="ECO:0000256" key="1">
    <source>
        <dbReference type="ARBA" id="ARBA00023125"/>
    </source>
</evidence>
<dbReference type="PROSITE" id="PS01081">
    <property type="entry name" value="HTH_TETR_1"/>
    <property type="match status" value="1"/>
</dbReference>
<evidence type="ECO:0000313" key="5">
    <source>
        <dbReference type="Proteomes" id="UP001164718"/>
    </source>
</evidence>
<dbReference type="InterPro" id="IPR001647">
    <property type="entry name" value="HTH_TetR"/>
</dbReference>
<evidence type="ECO:0000256" key="2">
    <source>
        <dbReference type="PROSITE-ProRule" id="PRU00335"/>
    </source>
</evidence>
<name>A0A9E8LS62_9BACI</name>
<sequence>MTENLMEAMVSETKQKKPTDKKQRIVTVAAELFAEKGYANTSTSEIAKKAEVAEGTIFRHFQTKENLLLSILVPFLKEALPPMAEDVFSKVLNRYTDSPESFFHALITNRYAFFIENKEYFQVFIKELVYNEQIRNEVIPIFQRTVLMQIETAIQTFQEKGKITKTIPSETLTRTAFSIMFGFFLTHLFFQNVDGESNIEEKINQLVHLIMNGMKTSV</sequence>
<dbReference type="Gene3D" id="1.10.357.10">
    <property type="entry name" value="Tetracycline Repressor, domain 2"/>
    <property type="match status" value="1"/>
</dbReference>
<dbReference type="GO" id="GO:0003677">
    <property type="term" value="F:DNA binding"/>
    <property type="evidence" value="ECO:0007669"/>
    <property type="project" value="UniProtKB-UniRule"/>
</dbReference>
<dbReference type="EMBL" id="CP106878">
    <property type="protein sequence ID" value="WAA08605.1"/>
    <property type="molecule type" value="Genomic_DNA"/>
</dbReference>
<keyword evidence="5" id="KW-1185">Reference proteome</keyword>
<gene>
    <name evidence="4" type="ORF">OE104_08085</name>
</gene>
<organism evidence="4 5">
    <name type="scientific">Fervidibacillus albus</name>
    <dbReference type="NCBI Taxonomy" id="2980026"/>
    <lineage>
        <taxon>Bacteria</taxon>
        <taxon>Bacillati</taxon>
        <taxon>Bacillota</taxon>
        <taxon>Bacilli</taxon>
        <taxon>Bacillales</taxon>
        <taxon>Bacillaceae</taxon>
        <taxon>Fervidibacillus</taxon>
    </lineage>
</organism>
<evidence type="ECO:0000259" key="3">
    <source>
        <dbReference type="PROSITE" id="PS50977"/>
    </source>
</evidence>
<dbReference type="InterPro" id="IPR036271">
    <property type="entry name" value="Tet_transcr_reg_TetR-rel_C_sf"/>
</dbReference>
<dbReference type="KEGG" id="faf:OE104_08085"/>
<dbReference type="RefSeq" id="WP_275416383.1">
    <property type="nucleotide sequence ID" value="NZ_CP106878.1"/>
</dbReference>
<dbReference type="GO" id="GO:0006355">
    <property type="term" value="P:regulation of DNA-templated transcription"/>
    <property type="evidence" value="ECO:0007669"/>
    <property type="project" value="UniProtKB-ARBA"/>
</dbReference>